<sequence length="199" mass="22799">MEKGYAFPAVFYFESSSKKENDFQIHITYPDLLHHNIPASAVHSDRGNIMFEAKELLKNSILFAYEKGIEFPEATASLEKVSIDRNDLTSDGVPYRIEISVIFISVDELEQEQEEDSIISWRLHDDRCIISSIAGRKIREGAYSAEKLRRLAQAISKSGQPFALNIDGRRIEVNGKQSIKMKEELEWITEELEKSEKSQ</sequence>
<organism evidence="1 2">
    <name type="scientific">Exobacillus caeni</name>
    <dbReference type="NCBI Taxonomy" id="2574798"/>
    <lineage>
        <taxon>Bacteria</taxon>
        <taxon>Bacillati</taxon>
        <taxon>Bacillota</taxon>
        <taxon>Bacilli</taxon>
        <taxon>Bacillales</taxon>
        <taxon>Guptibacillaceae</taxon>
        <taxon>Exobacillus</taxon>
    </lineage>
</organism>
<evidence type="ECO:0000313" key="2">
    <source>
        <dbReference type="Proteomes" id="UP000308230"/>
    </source>
</evidence>
<dbReference type="AlphaFoldDB" id="A0A5R9F2A0"/>
<proteinExistence type="predicted"/>
<keyword evidence="2" id="KW-1185">Reference proteome</keyword>
<dbReference type="OrthoDB" id="2895060at2"/>
<protein>
    <submittedName>
        <fullName evidence="1">Uncharacterized protein</fullName>
    </submittedName>
</protein>
<reference evidence="1 2" key="1">
    <citation type="submission" date="2019-04" db="EMBL/GenBank/DDBJ databases">
        <title>Bacillus caeni sp. nov., a bacterium isolated from mangrove sediment.</title>
        <authorList>
            <person name="Huang H."/>
            <person name="Mo K."/>
            <person name="Hu Y."/>
        </authorList>
    </citation>
    <scope>NUCLEOTIDE SEQUENCE [LARGE SCALE GENOMIC DNA]</scope>
    <source>
        <strain evidence="1 2">HB172195</strain>
    </source>
</reference>
<evidence type="ECO:0000313" key="1">
    <source>
        <dbReference type="EMBL" id="TLS35043.1"/>
    </source>
</evidence>
<gene>
    <name evidence="1" type="ORF">FCL54_22555</name>
</gene>
<dbReference type="RefSeq" id="WP_138129562.1">
    <property type="nucleotide sequence ID" value="NZ_SWLG01000031.1"/>
</dbReference>
<comment type="caution">
    <text evidence="1">The sequence shown here is derived from an EMBL/GenBank/DDBJ whole genome shotgun (WGS) entry which is preliminary data.</text>
</comment>
<dbReference type="Proteomes" id="UP000308230">
    <property type="component" value="Unassembled WGS sequence"/>
</dbReference>
<accession>A0A5R9F2A0</accession>
<dbReference type="EMBL" id="SWLG01000031">
    <property type="protein sequence ID" value="TLS35043.1"/>
    <property type="molecule type" value="Genomic_DNA"/>
</dbReference>
<name>A0A5R9F2A0_9BACL</name>